<dbReference type="RefSeq" id="WP_201882091.1">
    <property type="nucleotide sequence ID" value="NZ_JAERRF010000036.1"/>
</dbReference>
<name>A0ABS1NPJ2_9ACTN</name>
<protein>
    <recommendedName>
        <fullName evidence="1">Styrene monooxygenase StyA putative substrate binding domain-containing protein</fullName>
    </recommendedName>
</protein>
<evidence type="ECO:0000313" key="2">
    <source>
        <dbReference type="EMBL" id="MBL1102012.1"/>
    </source>
</evidence>
<dbReference type="Gene3D" id="6.10.250.650">
    <property type="match status" value="1"/>
</dbReference>
<comment type="caution">
    <text evidence="2">The sequence shown here is derived from an EMBL/GenBank/DDBJ whole genome shotgun (WGS) entry which is preliminary data.</text>
</comment>
<dbReference type="Gene3D" id="3.30.9.40">
    <property type="match status" value="2"/>
</dbReference>
<dbReference type="EMBL" id="JAERRF010000036">
    <property type="protein sequence ID" value="MBL1102012.1"/>
    <property type="molecule type" value="Genomic_DNA"/>
</dbReference>
<evidence type="ECO:0000313" key="3">
    <source>
        <dbReference type="Proteomes" id="UP000634229"/>
    </source>
</evidence>
<dbReference type="SUPFAM" id="SSF51905">
    <property type="entry name" value="FAD/NAD(P)-binding domain"/>
    <property type="match status" value="1"/>
</dbReference>
<dbReference type="Pfam" id="PF17885">
    <property type="entry name" value="Smoa_sbd"/>
    <property type="match status" value="1"/>
</dbReference>
<gene>
    <name evidence="2" type="ORF">JK363_36355</name>
</gene>
<proteinExistence type="predicted"/>
<dbReference type="PRINTS" id="PR00420">
    <property type="entry name" value="RNGMNOXGNASE"/>
</dbReference>
<organism evidence="2 3">
    <name type="scientific">Streptomyces coffeae</name>
    <dbReference type="NCBI Taxonomy" id="621382"/>
    <lineage>
        <taxon>Bacteria</taxon>
        <taxon>Bacillati</taxon>
        <taxon>Actinomycetota</taxon>
        <taxon>Actinomycetes</taxon>
        <taxon>Kitasatosporales</taxon>
        <taxon>Streptomycetaceae</taxon>
        <taxon>Streptomyces</taxon>
    </lineage>
</organism>
<feature type="domain" description="Styrene monooxygenase StyA putative substrate binding" evidence="1">
    <location>
        <begin position="143"/>
        <end position="252"/>
    </location>
</feature>
<reference evidence="2 3" key="1">
    <citation type="submission" date="2021-01" db="EMBL/GenBank/DDBJ databases">
        <title>WGS of actinomycetes isolated from Thailand.</title>
        <authorList>
            <person name="Thawai C."/>
        </authorList>
    </citation>
    <scope>NUCLEOTIDE SEQUENCE [LARGE SCALE GENOMIC DNA]</scope>
    <source>
        <strain evidence="2 3">CA1R205</strain>
    </source>
</reference>
<dbReference type="Proteomes" id="UP000634229">
    <property type="component" value="Unassembled WGS sequence"/>
</dbReference>
<dbReference type="InterPro" id="IPR041654">
    <property type="entry name" value="StyA_sbd"/>
</dbReference>
<keyword evidence="3" id="KW-1185">Reference proteome</keyword>
<dbReference type="InterPro" id="IPR036188">
    <property type="entry name" value="FAD/NAD-bd_sf"/>
</dbReference>
<sequence>MPNIGIVGAGVAGLHLGLLLRKHDVPVTIYTDKTPQQIAAGRLLNSVAHHAPTLERERHLGVDFWPVEEYGYTCHHHYVGGSGPLRFRGDFSRGSSAIDYRLYLPKLTEVFQQRGGDLRIGALRTEDVEGVAGQHDLVVVSAGRGAFTSLFPRRPEYSPFEAPQRRLCVGLYHGVTPSEPKGVTISMSPGHGELLEIPMFSREGHVTALLFENIPGGDLAILADLKYDDDPALFTKTVLSKVAQHHPDTFERIDPAQFRLTSPQDLLQGALVPTVRADYAELPGGTFALAAGDAHAVVDPLLGQGANSASHSAWVIGRAILDDLGFDEMFCQRVAKLRSDVVLSAAQWTNLMLQPPPAHLLGLMGAMNENKAAADEFTDNFDYPDRQWRIVATADRTRAFLAKHGTVLP</sequence>
<evidence type="ECO:0000259" key="1">
    <source>
        <dbReference type="Pfam" id="PF17885"/>
    </source>
</evidence>
<accession>A0ABS1NPJ2</accession>
<dbReference type="Gene3D" id="3.50.50.60">
    <property type="entry name" value="FAD/NAD(P)-binding domain"/>
    <property type="match status" value="2"/>
</dbReference>